<evidence type="ECO:0000313" key="2">
    <source>
        <dbReference type="RefSeq" id="XP_022110125.1"/>
    </source>
</evidence>
<dbReference type="PANTHER" id="PTHR28450">
    <property type="entry name" value="FANCONI ANEMIA GROUP B PROTEIN"/>
    <property type="match status" value="1"/>
</dbReference>
<sequence length="927" mass="100892">MSRHFYTSVRGHVVKISLLPGSKLDSCLLHNGSVGDNGGNAIEAERMESFAHVKPTLLAESFQFSTESGKFEPRGEKVTLELGNGSDMRLHAIARITDSRTGLNSPCIVIEQRVRQKRDMLVSAAGDRTVISERYKLSVVLLSVSKKKFVLCCHFHLAYSLKSTKLFLQDGPTVCWEHQGSVYFTQSFGPLNHTELDVVKLDGGCWKPTNSLKWFGFINGDAVAMGTKRSPTHEYSHGEMVFDLGYRWTVVKLNNSCSGVSSTPTAHELLEIPHEYSNIAHCVQVFQSSTTQSGKVLVLVATGQSQLVEICGGFVRRACSLTFSDASGIVIALVAGEELIVVNSTSGGVCAVWKKTFEVAREWTGFHTILVDDFLLSGSEQLLLLGEGTDALQKSFHLTDLGMCNWSSKENGLIASGEVLCADSLQSAVQALETQVQAGMAALRSLESQCHLKAQLIKQSQHALYKMAEPMPPLPSPSTSLSCLCDLSGEDIAEGEGKRNGKMDDDSTPKCLSAWHRILDNQWIIGIELLNKSDRPICNVCISLIPASATQASLNSSTSTCSFKSVVSVAGTTSLPGVGIGTMTEYGEPLEKRIKLGQNMKTAFLEPGQKTTVVGVMGIPEFVSKPVAACTVMLHWRELCTGNRSNVIITADETEAGLSFDKDQFVDRRRLCGGACLHASDVATGKILLNPLDMLDPTKSEGEYLRDMQALDVLQLATPLLLISKHSNLQCVEGALKSSLGFQSLPRQGGMIASSGSLCMTRLKNVSLEGPKKMKLTVWSRNQTDLLLFCQHLYQQIPDDIIIKPLPPTNQIWSAMETSLTAIDKELQCTSRSLQQLLVTASSSMLQGHNSQAVIGDSSSAGPSGGDKLKQVRGDFESERRKWCNSDLHLEACASDRACMLRQELLNLQIETDADANRLARLFSVSS</sequence>
<reference evidence="2" key="1">
    <citation type="submission" date="2025-08" db="UniProtKB">
        <authorList>
            <consortium name="RefSeq"/>
        </authorList>
    </citation>
    <scope>IDENTIFICATION</scope>
</reference>
<dbReference type="KEGG" id="aplc:110989802"/>
<dbReference type="Proteomes" id="UP000694845">
    <property type="component" value="Unplaced"/>
</dbReference>
<dbReference type="OrthoDB" id="1917888at2759"/>
<accession>A0A8B7ZZG5</accession>
<gene>
    <name evidence="2" type="primary">LOC110989802</name>
</gene>
<dbReference type="GO" id="GO:0036297">
    <property type="term" value="P:interstrand cross-link repair"/>
    <property type="evidence" value="ECO:0007669"/>
    <property type="project" value="InterPro"/>
</dbReference>
<proteinExistence type="predicted"/>
<dbReference type="GO" id="GO:1990414">
    <property type="term" value="P:replication-born double-strand break repair via sister chromatid exchange"/>
    <property type="evidence" value="ECO:0007669"/>
    <property type="project" value="TreeGrafter"/>
</dbReference>
<dbReference type="AlphaFoldDB" id="A0A8B7ZZG5"/>
<dbReference type="GeneID" id="110989802"/>
<dbReference type="GO" id="GO:0043240">
    <property type="term" value="C:Fanconi anaemia nuclear complex"/>
    <property type="evidence" value="ECO:0007669"/>
    <property type="project" value="InterPro"/>
</dbReference>
<protein>
    <submittedName>
        <fullName evidence="2">Fanconi anemia group B protein-like isoform X1</fullName>
    </submittedName>
</protein>
<name>A0A8B7ZZG5_ACAPL</name>
<dbReference type="GO" id="GO:1905168">
    <property type="term" value="P:positive regulation of double-strand break repair via homologous recombination"/>
    <property type="evidence" value="ECO:0007669"/>
    <property type="project" value="TreeGrafter"/>
</dbReference>
<dbReference type="InterPro" id="IPR033333">
    <property type="entry name" value="FANCB"/>
</dbReference>
<dbReference type="OMA" id="LAFHRVC"/>
<dbReference type="PANTHER" id="PTHR28450:SF1">
    <property type="entry name" value="FANCONI ANEMIA GROUP B PROTEIN"/>
    <property type="match status" value="1"/>
</dbReference>
<evidence type="ECO:0000313" key="1">
    <source>
        <dbReference type="Proteomes" id="UP000694845"/>
    </source>
</evidence>
<dbReference type="RefSeq" id="XP_022110125.1">
    <property type="nucleotide sequence ID" value="XM_022254433.1"/>
</dbReference>
<dbReference type="GO" id="GO:2000042">
    <property type="term" value="P:negative regulation of double-strand break repair via homologous recombination"/>
    <property type="evidence" value="ECO:0007669"/>
    <property type="project" value="TreeGrafter"/>
</dbReference>
<keyword evidence="1" id="KW-1185">Reference proteome</keyword>
<organism evidence="1 2">
    <name type="scientific">Acanthaster planci</name>
    <name type="common">Crown-of-thorns starfish</name>
    <dbReference type="NCBI Taxonomy" id="133434"/>
    <lineage>
        <taxon>Eukaryota</taxon>
        <taxon>Metazoa</taxon>
        <taxon>Echinodermata</taxon>
        <taxon>Eleutherozoa</taxon>
        <taxon>Asterozoa</taxon>
        <taxon>Asteroidea</taxon>
        <taxon>Valvatacea</taxon>
        <taxon>Valvatida</taxon>
        <taxon>Acanthasteridae</taxon>
        <taxon>Acanthaster</taxon>
    </lineage>
</organism>